<keyword evidence="3" id="KW-0716">Sensory transduction</keyword>
<dbReference type="GO" id="GO:0005886">
    <property type="term" value="C:plasma membrane"/>
    <property type="evidence" value="ECO:0007669"/>
    <property type="project" value="UniProtKB-SubCell"/>
</dbReference>
<keyword evidence="6 13" id="KW-1133">Transmembrane helix</keyword>
<dbReference type="Proteomes" id="UP000031443">
    <property type="component" value="Unassembled WGS sequence"/>
</dbReference>
<dbReference type="GO" id="GO:0004984">
    <property type="term" value="F:olfactory receptor activity"/>
    <property type="evidence" value="ECO:0007669"/>
    <property type="project" value="InterPro"/>
</dbReference>
<dbReference type="PANTHER" id="PTHR24242">
    <property type="entry name" value="G-PROTEIN COUPLED RECEPTOR"/>
    <property type="match status" value="1"/>
</dbReference>
<evidence type="ECO:0000256" key="4">
    <source>
        <dbReference type="ARBA" id="ARBA00022692"/>
    </source>
</evidence>
<gene>
    <name evidence="14" type="ORF">UY3_19257</name>
</gene>
<evidence type="ECO:0000256" key="9">
    <source>
        <dbReference type="ARBA" id="ARBA00023157"/>
    </source>
</evidence>
<keyword evidence="5" id="KW-0552">Olfaction</keyword>
<evidence type="ECO:0000256" key="5">
    <source>
        <dbReference type="ARBA" id="ARBA00022725"/>
    </source>
</evidence>
<evidence type="ECO:0000256" key="11">
    <source>
        <dbReference type="ARBA" id="ARBA00023180"/>
    </source>
</evidence>
<dbReference type="InterPro" id="IPR050939">
    <property type="entry name" value="Olfactory_GPCR1"/>
</dbReference>
<keyword evidence="7" id="KW-0297">G-protein coupled receptor</keyword>
<reference evidence="15" key="1">
    <citation type="journal article" date="2013" name="Nat. Genet.">
        <title>The draft genomes of soft-shell turtle and green sea turtle yield insights into the development and evolution of the turtle-specific body plan.</title>
        <authorList>
            <person name="Wang Z."/>
            <person name="Pascual-Anaya J."/>
            <person name="Zadissa A."/>
            <person name="Li W."/>
            <person name="Niimura Y."/>
            <person name="Huang Z."/>
            <person name="Li C."/>
            <person name="White S."/>
            <person name="Xiong Z."/>
            <person name="Fang D."/>
            <person name="Wang B."/>
            <person name="Ming Y."/>
            <person name="Chen Y."/>
            <person name="Zheng Y."/>
            <person name="Kuraku S."/>
            <person name="Pignatelli M."/>
            <person name="Herrero J."/>
            <person name="Beal K."/>
            <person name="Nozawa M."/>
            <person name="Li Q."/>
            <person name="Wang J."/>
            <person name="Zhang H."/>
            <person name="Yu L."/>
            <person name="Shigenobu S."/>
            <person name="Wang J."/>
            <person name="Liu J."/>
            <person name="Flicek P."/>
            <person name="Searle S."/>
            <person name="Wang J."/>
            <person name="Kuratani S."/>
            <person name="Yin Y."/>
            <person name="Aken B."/>
            <person name="Zhang G."/>
            <person name="Irie N."/>
        </authorList>
    </citation>
    <scope>NUCLEOTIDE SEQUENCE [LARGE SCALE GENOMIC DNA]</scope>
</reference>
<keyword evidence="4 13" id="KW-0812">Transmembrane</keyword>
<sequence>MFCPSNKINHFLSCSEATAAKAATVLASLIVTKVPFSLTLTSSCKIMWTICRFPSTTGKQKAFSTCYSHFTVVSIFYRTVIIFYGVPIANQTPGFNKLMSVLYTVPAPVVNSIIYSLRNKEVKEALRRLFESESLVVYGPFAAPVPRDELPSL</sequence>
<evidence type="ECO:0000256" key="1">
    <source>
        <dbReference type="ARBA" id="ARBA00004651"/>
    </source>
</evidence>
<dbReference type="GO" id="GO:0004930">
    <property type="term" value="F:G protein-coupled receptor activity"/>
    <property type="evidence" value="ECO:0007669"/>
    <property type="project" value="UniProtKB-KW"/>
</dbReference>
<evidence type="ECO:0000256" key="3">
    <source>
        <dbReference type="ARBA" id="ARBA00022606"/>
    </source>
</evidence>
<keyword evidence="2" id="KW-1003">Cell membrane</keyword>
<evidence type="ECO:0000256" key="8">
    <source>
        <dbReference type="ARBA" id="ARBA00023136"/>
    </source>
</evidence>
<evidence type="ECO:0000313" key="14">
    <source>
        <dbReference type="EMBL" id="EMP23687.1"/>
    </source>
</evidence>
<comment type="subcellular location">
    <subcellularLocation>
        <location evidence="1">Cell membrane</location>
        <topology evidence="1">Multi-pass membrane protein</topology>
    </subcellularLocation>
</comment>
<dbReference type="Pfam" id="PF13853">
    <property type="entry name" value="7tm_4"/>
    <property type="match status" value="1"/>
</dbReference>
<feature type="transmembrane region" description="Helical" evidence="13">
    <location>
        <begin position="66"/>
        <end position="86"/>
    </location>
</feature>
<evidence type="ECO:0000256" key="6">
    <source>
        <dbReference type="ARBA" id="ARBA00022989"/>
    </source>
</evidence>
<dbReference type="SUPFAM" id="SSF81321">
    <property type="entry name" value="Family A G protein-coupled receptor-like"/>
    <property type="match status" value="1"/>
</dbReference>
<evidence type="ECO:0000256" key="7">
    <source>
        <dbReference type="ARBA" id="ARBA00023040"/>
    </source>
</evidence>
<keyword evidence="8 13" id="KW-0472">Membrane</keyword>
<protein>
    <submittedName>
        <fullName evidence="14">Olfactory receptor 11A1</fullName>
    </submittedName>
</protein>
<keyword evidence="11" id="KW-0325">Glycoprotein</keyword>
<dbReference type="AlphaFoldDB" id="M7B5Y0"/>
<keyword evidence="10 14" id="KW-0675">Receptor</keyword>
<name>M7B5Y0_CHEMY</name>
<evidence type="ECO:0000256" key="12">
    <source>
        <dbReference type="ARBA" id="ARBA00023224"/>
    </source>
</evidence>
<accession>M7B5Y0</accession>
<evidence type="ECO:0000313" key="15">
    <source>
        <dbReference type="Proteomes" id="UP000031443"/>
    </source>
</evidence>
<dbReference type="EMBL" id="KB608766">
    <property type="protein sequence ID" value="EMP23687.1"/>
    <property type="molecule type" value="Genomic_DNA"/>
</dbReference>
<organism evidence="14 15">
    <name type="scientific">Chelonia mydas</name>
    <name type="common">Green sea-turtle</name>
    <name type="synonym">Chelonia agassizi</name>
    <dbReference type="NCBI Taxonomy" id="8469"/>
    <lineage>
        <taxon>Eukaryota</taxon>
        <taxon>Metazoa</taxon>
        <taxon>Chordata</taxon>
        <taxon>Craniata</taxon>
        <taxon>Vertebrata</taxon>
        <taxon>Euteleostomi</taxon>
        <taxon>Archelosauria</taxon>
        <taxon>Testudinata</taxon>
        <taxon>Testudines</taxon>
        <taxon>Cryptodira</taxon>
        <taxon>Durocryptodira</taxon>
        <taxon>Americhelydia</taxon>
        <taxon>Chelonioidea</taxon>
        <taxon>Cheloniidae</taxon>
        <taxon>Chelonia</taxon>
    </lineage>
</organism>
<evidence type="ECO:0000256" key="2">
    <source>
        <dbReference type="ARBA" id="ARBA00022475"/>
    </source>
</evidence>
<keyword evidence="15" id="KW-1185">Reference proteome</keyword>
<keyword evidence="12" id="KW-0807">Transducer</keyword>
<evidence type="ECO:0000256" key="13">
    <source>
        <dbReference type="SAM" id="Phobius"/>
    </source>
</evidence>
<dbReference type="Gene3D" id="1.20.1070.10">
    <property type="entry name" value="Rhodopsin 7-helix transmembrane proteins"/>
    <property type="match status" value="1"/>
</dbReference>
<feature type="transmembrane region" description="Helical" evidence="13">
    <location>
        <begin position="98"/>
        <end position="117"/>
    </location>
</feature>
<proteinExistence type="predicted"/>
<dbReference type="PANTHER" id="PTHR24242:SF366">
    <property type="entry name" value="OLFACTORY RECEPTOR"/>
    <property type="match status" value="1"/>
</dbReference>
<keyword evidence="9" id="KW-1015">Disulfide bond</keyword>
<dbReference type="InterPro" id="IPR000725">
    <property type="entry name" value="Olfact_rcpt"/>
</dbReference>
<dbReference type="STRING" id="8469.M7B5Y0"/>
<evidence type="ECO:0000256" key="10">
    <source>
        <dbReference type="ARBA" id="ARBA00023170"/>
    </source>
</evidence>
<dbReference type="eggNOG" id="ENOG502SKM8">
    <property type="taxonomic scope" value="Eukaryota"/>
</dbReference>